<reference evidence="5 6" key="1">
    <citation type="submission" date="2017-06" db="EMBL/GenBank/DDBJ databases">
        <title>Genome sequencing of cyanobaciteial culture collection at National Institute for Environmental Studies (NIES).</title>
        <authorList>
            <person name="Hirose Y."/>
            <person name="Shimura Y."/>
            <person name="Fujisawa T."/>
            <person name="Nakamura Y."/>
            <person name="Kawachi M."/>
        </authorList>
    </citation>
    <scope>NUCLEOTIDE SEQUENCE [LARGE SCALE GENOMIC DNA]</scope>
    <source>
        <strain evidence="5 6">NIES-37</strain>
    </source>
</reference>
<dbReference type="Pfam" id="PF13646">
    <property type="entry name" value="HEAT_2"/>
    <property type="match status" value="1"/>
</dbReference>
<dbReference type="PANTHER" id="PTHR12697:SF5">
    <property type="entry name" value="DEOXYHYPUSINE HYDROXYLASE"/>
    <property type="match status" value="1"/>
</dbReference>
<keyword evidence="2" id="KW-0042">Antenna complex</keyword>
<gene>
    <name evidence="5" type="ORF">NIES37_49280</name>
</gene>
<dbReference type="GO" id="GO:0016829">
    <property type="term" value="F:lyase activity"/>
    <property type="evidence" value="ECO:0007669"/>
    <property type="project" value="UniProtKB-KW"/>
</dbReference>
<keyword evidence="4" id="KW-0456">Lyase</keyword>
<keyword evidence="3" id="KW-0605">Phycobilisome</keyword>
<evidence type="ECO:0000313" key="6">
    <source>
        <dbReference type="Proteomes" id="UP000218785"/>
    </source>
</evidence>
<dbReference type="AlphaFoldDB" id="A0A1Z4N5B8"/>
<sequence>MVTVVIAIAHCDEEGLIKTTMDKLQIALAQLRNSNPDIKEAGLDKIGNIQPDNAFEIILPFISDSNPEIRSTAACNLGGIDDSRSVTHLIDLAKNDPEEKVRSEALSALDNFRIPEILICLINEVHRVKKSRRARQIVAQQLQHYDDERSVDALSLLLLEDEDVYVRIFAADSLLALNRSRLLNVWQKALDDENTYVIEVAKKAIENLQNSEELLEAG</sequence>
<dbReference type="Gene3D" id="1.25.10.10">
    <property type="entry name" value="Leucine-rich Repeat Variant"/>
    <property type="match status" value="1"/>
</dbReference>
<dbReference type="PANTHER" id="PTHR12697">
    <property type="entry name" value="PBS LYASE HEAT-LIKE PROTEIN"/>
    <property type="match status" value="1"/>
</dbReference>
<dbReference type="InterPro" id="IPR011989">
    <property type="entry name" value="ARM-like"/>
</dbReference>
<evidence type="ECO:0000313" key="5">
    <source>
        <dbReference type="EMBL" id="BAZ00930.1"/>
    </source>
</evidence>
<evidence type="ECO:0000256" key="2">
    <source>
        <dbReference type="ARBA" id="ARBA00022549"/>
    </source>
</evidence>
<name>A0A1Z4N5B8_9CYAN</name>
<proteinExistence type="inferred from homology"/>
<protein>
    <submittedName>
        <fullName evidence="5">Peptidase C14 caspase catalytic subunit p20</fullName>
    </submittedName>
</protein>
<dbReference type="KEGG" id="ttq:NIES37_49280"/>
<organism evidence="5 6">
    <name type="scientific">Tolypothrix tenuis PCC 7101</name>
    <dbReference type="NCBI Taxonomy" id="231146"/>
    <lineage>
        <taxon>Bacteria</taxon>
        <taxon>Bacillati</taxon>
        <taxon>Cyanobacteriota</taxon>
        <taxon>Cyanophyceae</taxon>
        <taxon>Nostocales</taxon>
        <taxon>Tolypothrichaceae</taxon>
        <taxon>Tolypothrix</taxon>
    </lineage>
</organism>
<dbReference type="InterPro" id="IPR004155">
    <property type="entry name" value="PBS_lyase_HEAT"/>
</dbReference>
<dbReference type="GO" id="GO:0016491">
    <property type="term" value="F:oxidoreductase activity"/>
    <property type="evidence" value="ECO:0007669"/>
    <property type="project" value="TreeGrafter"/>
</dbReference>
<dbReference type="GO" id="GO:0030089">
    <property type="term" value="C:phycobilisome"/>
    <property type="evidence" value="ECO:0007669"/>
    <property type="project" value="UniProtKB-KW"/>
</dbReference>
<dbReference type="SMART" id="SM00567">
    <property type="entry name" value="EZ_HEAT"/>
    <property type="match status" value="3"/>
</dbReference>
<dbReference type="SUPFAM" id="SSF48371">
    <property type="entry name" value="ARM repeat"/>
    <property type="match status" value="1"/>
</dbReference>
<dbReference type="InterPro" id="IPR016024">
    <property type="entry name" value="ARM-type_fold"/>
</dbReference>
<keyword evidence="6" id="KW-1185">Reference proteome</keyword>
<evidence type="ECO:0000256" key="3">
    <source>
        <dbReference type="ARBA" id="ARBA00022738"/>
    </source>
</evidence>
<evidence type="ECO:0000256" key="1">
    <source>
        <dbReference type="ARBA" id="ARBA00009299"/>
    </source>
</evidence>
<dbReference type="EMBL" id="AP018248">
    <property type="protein sequence ID" value="BAZ00930.1"/>
    <property type="molecule type" value="Genomic_DNA"/>
</dbReference>
<dbReference type="Proteomes" id="UP000218785">
    <property type="component" value="Chromosome"/>
</dbReference>
<comment type="similarity">
    <text evidence="1">Belongs to the CpcE/RpcE/PecE family.</text>
</comment>
<evidence type="ECO:0000256" key="4">
    <source>
        <dbReference type="ARBA" id="ARBA00023239"/>
    </source>
</evidence>
<accession>A0A1Z4N5B8</accession>